<evidence type="ECO:0000256" key="4">
    <source>
        <dbReference type="ARBA" id="ARBA00023136"/>
    </source>
</evidence>
<dbReference type="PANTHER" id="PTHR12815:SF18">
    <property type="entry name" value="SORTING AND ASSEMBLY MACHINERY COMPONENT 50 HOMOLOG"/>
    <property type="match status" value="1"/>
</dbReference>
<dbReference type="InterPro" id="IPR010827">
    <property type="entry name" value="BamA/TamA_POTRA"/>
</dbReference>
<keyword evidence="2" id="KW-1134">Transmembrane beta strand</keyword>
<dbReference type="Gene3D" id="2.40.160.50">
    <property type="entry name" value="membrane protein fhac: a member of the omp85/tpsb transporter family"/>
    <property type="match status" value="1"/>
</dbReference>
<dbReference type="InterPro" id="IPR000184">
    <property type="entry name" value="Bac_surfAg_D15"/>
</dbReference>
<gene>
    <name evidence="7" type="ORF">GXP67_09025</name>
</gene>
<name>A0A6C0GFM5_9BACT</name>
<dbReference type="RefSeq" id="WP_162442841.1">
    <property type="nucleotide sequence ID" value="NZ_CP048222.1"/>
</dbReference>
<organism evidence="7 8">
    <name type="scientific">Rhodocytophaga rosea</name>
    <dbReference type="NCBI Taxonomy" id="2704465"/>
    <lineage>
        <taxon>Bacteria</taxon>
        <taxon>Pseudomonadati</taxon>
        <taxon>Bacteroidota</taxon>
        <taxon>Cytophagia</taxon>
        <taxon>Cytophagales</taxon>
        <taxon>Rhodocytophagaceae</taxon>
        <taxon>Rhodocytophaga</taxon>
    </lineage>
</organism>
<accession>A0A6C0GFM5</accession>
<evidence type="ECO:0000259" key="6">
    <source>
        <dbReference type="PROSITE" id="PS51779"/>
    </source>
</evidence>
<dbReference type="Proteomes" id="UP000480178">
    <property type="component" value="Chromosome"/>
</dbReference>
<dbReference type="Pfam" id="PF01103">
    <property type="entry name" value="Omp85"/>
    <property type="match status" value="1"/>
</dbReference>
<sequence>MLALVLSVLLNMLPGSAIITNDTTAAPYVIVNHIIIEGNLKTKEQMILRELDITAGDTLKSLQKEAALLRNRNKIFNTHLFVTVDLSVQTIDKTSAYLLIRVTERWYIFPMIIFELADRNFNEWWFERGRSLSRTQYGLRIAHKNFRGRGEQLRATAQFGFTKRFDLAYSIPYLDLAQKHGMGFDISYAQNKSVAFETSGHKLQYTDSESVLRTRFSTGVRFTRRNRYYSFHTIEAKYNYNTIADTLALLNPNYFLEGRTRQQYFRLGYNLSIDRRDIAAYPLKGHLFNVNISRAGFTKKEDVHLTALYTDISVYRPIAKKFYWTASLRGKTSSPGKQPYFNYRGFGYGQDYVRGYEYYVVDGQHYGLAKLTLKRELLNVQKHIPHLMPLRQFQTIPIAIYLKVYGDAGYVVDNTYNIENNRLSNTMLYGGGVGLDIVTFYNTVFRIDASINKQLEKGFFFHFVKDI</sequence>
<evidence type="ECO:0000313" key="7">
    <source>
        <dbReference type="EMBL" id="QHT66788.1"/>
    </source>
</evidence>
<comment type="subcellular location">
    <subcellularLocation>
        <location evidence="1">Membrane</location>
    </subcellularLocation>
</comment>
<dbReference type="Gene3D" id="3.10.20.310">
    <property type="entry name" value="membrane protein fhac"/>
    <property type="match status" value="1"/>
</dbReference>
<proteinExistence type="predicted"/>
<dbReference type="PROSITE" id="PS51779">
    <property type="entry name" value="POTRA"/>
    <property type="match status" value="1"/>
</dbReference>
<keyword evidence="8" id="KW-1185">Reference proteome</keyword>
<dbReference type="AlphaFoldDB" id="A0A6C0GFM5"/>
<evidence type="ECO:0000256" key="3">
    <source>
        <dbReference type="ARBA" id="ARBA00022692"/>
    </source>
</evidence>
<dbReference type="GO" id="GO:0019867">
    <property type="term" value="C:outer membrane"/>
    <property type="evidence" value="ECO:0007669"/>
    <property type="project" value="InterPro"/>
</dbReference>
<keyword evidence="4" id="KW-0472">Membrane</keyword>
<evidence type="ECO:0000256" key="2">
    <source>
        <dbReference type="ARBA" id="ARBA00022452"/>
    </source>
</evidence>
<feature type="signal peptide" evidence="5">
    <location>
        <begin position="1"/>
        <end position="17"/>
    </location>
</feature>
<dbReference type="InterPro" id="IPR039910">
    <property type="entry name" value="D15-like"/>
</dbReference>
<evidence type="ECO:0000256" key="1">
    <source>
        <dbReference type="ARBA" id="ARBA00004370"/>
    </source>
</evidence>
<feature type="chain" id="PRO_5025507466" evidence="5">
    <location>
        <begin position="18"/>
        <end position="467"/>
    </location>
</feature>
<dbReference type="KEGG" id="rhoz:GXP67_09025"/>
<evidence type="ECO:0000256" key="5">
    <source>
        <dbReference type="SAM" id="SignalP"/>
    </source>
</evidence>
<dbReference type="PANTHER" id="PTHR12815">
    <property type="entry name" value="SORTING AND ASSEMBLY MACHINERY SAMM50 PROTEIN FAMILY MEMBER"/>
    <property type="match status" value="1"/>
</dbReference>
<reference evidence="7 8" key="1">
    <citation type="submission" date="2020-01" db="EMBL/GenBank/DDBJ databases">
        <authorList>
            <person name="Kim M.K."/>
        </authorList>
    </citation>
    <scope>NUCLEOTIDE SEQUENCE [LARGE SCALE GENOMIC DNA]</scope>
    <source>
        <strain evidence="7 8">172606-1</strain>
    </source>
</reference>
<protein>
    <submittedName>
        <fullName evidence="7">BamA/TamA family outer membrane protein</fullName>
    </submittedName>
</protein>
<feature type="domain" description="POTRA" evidence="6">
    <location>
        <begin position="29"/>
        <end position="105"/>
    </location>
</feature>
<evidence type="ECO:0000313" key="8">
    <source>
        <dbReference type="Proteomes" id="UP000480178"/>
    </source>
</evidence>
<dbReference type="InterPro" id="IPR034746">
    <property type="entry name" value="POTRA"/>
</dbReference>
<keyword evidence="5" id="KW-0732">Signal</keyword>
<dbReference type="Pfam" id="PF07244">
    <property type="entry name" value="POTRA"/>
    <property type="match status" value="1"/>
</dbReference>
<dbReference type="EMBL" id="CP048222">
    <property type="protein sequence ID" value="QHT66788.1"/>
    <property type="molecule type" value="Genomic_DNA"/>
</dbReference>
<keyword evidence="3" id="KW-0812">Transmembrane</keyword>